<dbReference type="Pfam" id="PF03116">
    <property type="entry name" value="NQR2_RnfD_RnfE"/>
    <property type="match status" value="1"/>
</dbReference>
<dbReference type="GO" id="GO:0055085">
    <property type="term" value="P:transmembrane transport"/>
    <property type="evidence" value="ECO:0007669"/>
    <property type="project" value="InterPro"/>
</dbReference>
<feature type="transmembrane region" description="Helical" evidence="9">
    <location>
        <begin position="94"/>
        <end position="113"/>
    </location>
</feature>
<keyword evidence="5 9" id="KW-0812">Transmembrane</keyword>
<evidence type="ECO:0000256" key="4">
    <source>
        <dbReference type="ARBA" id="ARBA00022643"/>
    </source>
</evidence>
<evidence type="ECO:0000313" key="10">
    <source>
        <dbReference type="EMBL" id="WXA02367.1"/>
    </source>
</evidence>
<feature type="transmembrane region" description="Helical" evidence="9">
    <location>
        <begin position="311"/>
        <end position="331"/>
    </location>
</feature>
<feature type="transmembrane region" description="Helical" evidence="9">
    <location>
        <begin position="224"/>
        <end position="241"/>
    </location>
</feature>
<evidence type="ECO:0000256" key="3">
    <source>
        <dbReference type="ARBA" id="ARBA00022630"/>
    </source>
</evidence>
<organism evidence="11">
    <name type="scientific">Mangrovimonas cancribranchiae</name>
    <dbReference type="NCBI Taxonomy" id="3080055"/>
    <lineage>
        <taxon>Bacteria</taxon>
        <taxon>Pseudomonadati</taxon>
        <taxon>Bacteroidota</taxon>
        <taxon>Flavobacteriia</taxon>
        <taxon>Flavobacteriales</taxon>
        <taxon>Flavobacteriaceae</taxon>
        <taxon>Mangrovimonas</taxon>
    </lineage>
</organism>
<evidence type="ECO:0000256" key="5">
    <source>
        <dbReference type="ARBA" id="ARBA00022692"/>
    </source>
</evidence>
<evidence type="ECO:0000256" key="1">
    <source>
        <dbReference type="ARBA" id="ARBA00022448"/>
    </source>
</evidence>
<evidence type="ECO:0000313" key="11">
    <source>
        <dbReference type="EMBL" id="WXA12471.1"/>
    </source>
</evidence>
<proteinExistence type="predicted"/>
<keyword evidence="8 9" id="KW-0472">Membrane</keyword>
<evidence type="ECO:0000256" key="8">
    <source>
        <dbReference type="ARBA" id="ARBA00023136"/>
    </source>
</evidence>
<dbReference type="AlphaFoldDB" id="A0AAU6P535"/>
<feature type="transmembrane region" description="Helical" evidence="9">
    <location>
        <begin position="278"/>
        <end position="299"/>
    </location>
</feature>
<feature type="transmembrane region" description="Helical" evidence="9">
    <location>
        <begin position="44"/>
        <end position="62"/>
    </location>
</feature>
<feature type="transmembrane region" description="Helical" evidence="9">
    <location>
        <begin position="125"/>
        <end position="144"/>
    </location>
</feature>
<dbReference type="PANTHER" id="PTHR30578">
    <property type="entry name" value="ELECTRON TRANSPORT COMPLEX PROTEIN RNFD"/>
    <property type="match status" value="1"/>
</dbReference>
<dbReference type="EMBL" id="CP136924">
    <property type="protein sequence ID" value="WXA02367.1"/>
    <property type="molecule type" value="Genomic_DNA"/>
</dbReference>
<keyword evidence="4" id="KW-0288">FMN</keyword>
<dbReference type="GO" id="GO:0005886">
    <property type="term" value="C:plasma membrane"/>
    <property type="evidence" value="ECO:0007669"/>
    <property type="project" value="TreeGrafter"/>
</dbReference>
<dbReference type="RefSeq" id="WP_338731484.1">
    <property type="nucleotide sequence ID" value="NZ_CP136924.1"/>
</dbReference>
<keyword evidence="1" id="KW-0813">Transport</keyword>
<reference evidence="11 12" key="1">
    <citation type="submission" date="2023-10" db="EMBL/GenBank/DDBJ databases">
        <title>Culture-based analysis of two novel bacteria associated with mangrove crab gills.</title>
        <authorList>
            <person name="Yang X."/>
            <person name="Garuglieri E."/>
            <person name="Van Goethem M.W."/>
            <person name="Fusi M."/>
            <person name="Marasco R."/>
            <person name="Daffonchio D.G."/>
        </authorList>
    </citation>
    <scope>NUCLEOTIDE SEQUENCE</scope>
    <source>
        <strain evidence="11">UG2-1</strain>
        <strain evidence="10">UG2-2</strain>
        <strain evidence="12">UG2_2</strain>
    </source>
</reference>
<feature type="transmembrane region" description="Helical" evidence="9">
    <location>
        <begin position="69"/>
        <end position="88"/>
    </location>
</feature>
<feature type="transmembrane region" description="Helical" evidence="9">
    <location>
        <begin position="201"/>
        <end position="218"/>
    </location>
</feature>
<dbReference type="PANTHER" id="PTHR30578:SF0">
    <property type="entry name" value="ION-TRANSLOCATING OXIDOREDUCTASE COMPLEX SUBUNIT D"/>
    <property type="match status" value="1"/>
</dbReference>
<feature type="transmembrane region" description="Helical" evidence="9">
    <location>
        <begin position="253"/>
        <end position="272"/>
    </location>
</feature>
<feature type="transmembrane region" description="Helical" evidence="9">
    <location>
        <begin position="337"/>
        <end position="355"/>
    </location>
</feature>
<evidence type="ECO:0000256" key="2">
    <source>
        <dbReference type="ARBA" id="ARBA00022553"/>
    </source>
</evidence>
<evidence type="ECO:0000256" key="6">
    <source>
        <dbReference type="ARBA" id="ARBA00022967"/>
    </source>
</evidence>
<evidence type="ECO:0000256" key="9">
    <source>
        <dbReference type="SAM" id="Phobius"/>
    </source>
</evidence>
<dbReference type="KEGG" id="mcaa:R3L15_10085"/>
<keyword evidence="3" id="KW-0285">Flavoprotein</keyword>
<keyword evidence="7 9" id="KW-1133">Transmembrane helix</keyword>
<keyword evidence="2" id="KW-0597">Phosphoprotein</keyword>
<dbReference type="Proteomes" id="UP001368318">
    <property type="component" value="Chromosome"/>
</dbReference>
<feature type="transmembrane region" description="Helical" evidence="9">
    <location>
        <begin position="21"/>
        <end position="38"/>
    </location>
</feature>
<sequence length="362" mass="40662">MRLNPYIKPKYNSTRSVMVDVLIALLPVMFVGTLAYGSLFVSNILWATAAALLSEFLFAVIYTKHYKSVLDGSAVVTAWLLCCTLSVITPWYMIVFGAFAAVTFGKMVWGGLGKNRFNPALVGREFMVCFFPVVMTSAAIWQSSNVIVTEAEPFFPGLTDPTLNEYLSHLVYHTTGAMGEYSIVALLVGGLYLILRRRISWHIPFSLLTVFMISFWLIDGGSVYNFSFGGVLLGTLFMATDMPSSPTNPYGKLYYGAMIGLVAFIMIIGGASYEYMSYSILILNGFSYYISTVFVPRIWGRSLNYGKRLEAIFLLTLCILGTSLAILSLNYYNLIHYLVYVYMFYIILKFNYSFIKQIKNPI</sequence>
<keyword evidence="12" id="KW-1185">Reference proteome</keyword>
<dbReference type="InterPro" id="IPR004338">
    <property type="entry name" value="NqrB/RnfD"/>
</dbReference>
<evidence type="ECO:0000313" key="12">
    <source>
        <dbReference type="Proteomes" id="UP001368318"/>
    </source>
</evidence>
<protein>
    <submittedName>
        <fullName evidence="11">RnfABCDGE type electron transport complex subunit D</fullName>
    </submittedName>
</protein>
<gene>
    <name evidence="11" type="ORF">R3L15_10085</name>
    <name evidence="10" type="ORF">R3L16_11500</name>
</gene>
<evidence type="ECO:0000256" key="7">
    <source>
        <dbReference type="ARBA" id="ARBA00022989"/>
    </source>
</evidence>
<feature type="transmembrane region" description="Helical" evidence="9">
    <location>
        <begin position="170"/>
        <end position="194"/>
    </location>
</feature>
<accession>A0AAU6P535</accession>
<dbReference type="EMBL" id="CP136925">
    <property type="protein sequence ID" value="WXA12471.1"/>
    <property type="molecule type" value="Genomic_DNA"/>
</dbReference>
<name>A0AAU6P535_9FLAO</name>
<keyword evidence="6" id="KW-1278">Translocase</keyword>